<accession>A0A916WL76</accession>
<keyword evidence="2" id="KW-1185">Reference proteome</keyword>
<sequence length="400" mass="45346">MKNWLWVNANNLIQITRNAAGLFINDDRIGALLDKMPVVARSVAPTRFGEDSADRLTPFVETRAHLLRRYYNGYDNRSCRDFKLSYEELVTFGEFQLPDCLQVDLTAFSVNLRQKEWKVDPRLKRHGNAACEIFTAIGKLHRQPDGQMMNELNLRLSNWDVAGKSLALAPTRYNQQVGTNLTLDWASGHLSRRNSMTLSGHINATTRNDLDFSANGQLTALRDSCLANVIGVACMLYTAKGHALIRARSGATAIMADRDKMHCSASGAVTFPDDPAKLSSGKEFENYLYAEMAREIQEETGLGPEDYELRLVAFARELVRGGHPQFFFSAQTKLERFVIEERLRTATDRWEFRDSEELEERLKMFQSDPVAYLDTYSEIFTYEGFAALMLTAAFKEQCGD</sequence>
<dbReference type="RefSeq" id="WP_188709741.1">
    <property type="nucleotide sequence ID" value="NZ_BMIG01000016.1"/>
</dbReference>
<protein>
    <recommendedName>
        <fullName evidence="3">Nudix hydrolase domain-containing protein</fullName>
    </recommendedName>
</protein>
<dbReference type="AlphaFoldDB" id="A0A916WL76"/>
<dbReference type="EMBL" id="BMIG01000016">
    <property type="protein sequence ID" value="GGB10540.1"/>
    <property type="molecule type" value="Genomic_DNA"/>
</dbReference>
<reference evidence="1" key="2">
    <citation type="submission" date="2020-09" db="EMBL/GenBank/DDBJ databases">
        <authorList>
            <person name="Sun Q."/>
            <person name="Zhou Y."/>
        </authorList>
    </citation>
    <scope>NUCLEOTIDE SEQUENCE</scope>
    <source>
        <strain evidence="1">CGMCC 1.15322</strain>
    </source>
</reference>
<reference evidence="1" key="1">
    <citation type="journal article" date="2014" name="Int. J. Syst. Evol. Microbiol.">
        <title>Complete genome sequence of Corynebacterium casei LMG S-19264T (=DSM 44701T), isolated from a smear-ripened cheese.</title>
        <authorList>
            <consortium name="US DOE Joint Genome Institute (JGI-PGF)"/>
            <person name="Walter F."/>
            <person name="Albersmeier A."/>
            <person name="Kalinowski J."/>
            <person name="Ruckert C."/>
        </authorList>
    </citation>
    <scope>NUCLEOTIDE SEQUENCE</scope>
    <source>
        <strain evidence="1">CGMCC 1.15322</strain>
    </source>
</reference>
<proteinExistence type="predicted"/>
<organism evidence="1 2">
    <name type="scientific">Polaromonas eurypsychrophila</name>
    <dbReference type="NCBI Taxonomy" id="1614635"/>
    <lineage>
        <taxon>Bacteria</taxon>
        <taxon>Pseudomonadati</taxon>
        <taxon>Pseudomonadota</taxon>
        <taxon>Betaproteobacteria</taxon>
        <taxon>Burkholderiales</taxon>
        <taxon>Comamonadaceae</taxon>
        <taxon>Polaromonas</taxon>
    </lineage>
</organism>
<gene>
    <name evidence="1" type="ORF">GCM10011496_34360</name>
</gene>
<evidence type="ECO:0000313" key="1">
    <source>
        <dbReference type="EMBL" id="GGB10540.1"/>
    </source>
</evidence>
<dbReference type="Proteomes" id="UP000620596">
    <property type="component" value="Unassembled WGS sequence"/>
</dbReference>
<name>A0A916WL76_9BURK</name>
<comment type="caution">
    <text evidence="1">The sequence shown here is derived from an EMBL/GenBank/DDBJ whole genome shotgun (WGS) entry which is preliminary data.</text>
</comment>
<evidence type="ECO:0008006" key="3">
    <source>
        <dbReference type="Google" id="ProtNLM"/>
    </source>
</evidence>
<evidence type="ECO:0000313" key="2">
    <source>
        <dbReference type="Proteomes" id="UP000620596"/>
    </source>
</evidence>